<evidence type="ECO:0000313" key="3">
    <source>
        <dbReference type="Proteomes" id="UP001054945"/>
    </source>
</evidence>
<feature type="region of interest" description="Disordered" evidence="1">
    <location>
        <begin position="49"/>
        <end position="85"/>
    </location>
</feature>
<organism evidence="2 3">
    <name type="scientific">Caerostris extrusa</name>
    <name type="common">Bark spider</name>
    <name type="synonym">Caerostris bankana</name>
    <dbReference type="NCBI Taxonomy" id="172846"/>
    <lineage>
        <taxon>Eukaryota</taxon>
        <taxon>Metazoa</taxon>
        <taxon>Ecdysozoa</taxon>
        <taxon>Arthropoda</taxon>
        <taxon>Chelicerata</taxon>
        <taxon>Arachnida</taxon>
        <taxon>Araneae</taxon>
        <taxon>Araneomorphae</taxon>
        <taxon>Entelegynae</taxon>
        <taxon>Araneoidea</taxon>
        <taxon>Araneidae</taxon>
        <taxon>Caerostris</taxon>
    </lineage>
</organism>
<comment type="caution">
    <text evidence="2">The sequence shown here is derived from an EMBL/GenBank/DDBJ whole genome shotgun (WGS) entry which is preliminary data.</text>
</comment>
<feature type="region of interest" description="Disordered" evidence="1">
    <location>
        <begin position="1"/>
        <end position="29"/>
    </location>
</feature>
<dbReference type="EMBL" id="BPLR01017632">
    <property type="protein sequence ID" value="GIY93151.1"/>
    <property type="molecule type" value="Genomic_DNA"/>
</dbReference>
<evidence type="ECO:0000256" key="1">
    <source>
        <dbReference type="SAM" id="MobiDB-lite"/>
    </source>
</evidence>
<gene>
    <name evidence="2" type="ORF">CEXT_482591</name>
</gene>
<dbReference type="Proteomes" id="UP001054945">
    <property type="component" value="Unassembled WGS sequence"/>
</dbReference>
<protein>
    <submittedName>
        <fullName evidence="2">Uncharacterized protein</fullName>
    </submittedName>
</protein>
<proteinExistence type="predicted"/>
<feature type="compositionally biased region" description="Basic residues" evidence="1">
    <location>
        <begin position="68"/>
        <end position="85"/>
    </location>
</feature>
<reference evidence="2 3" key="1">
    <citation type="submission" date="2021-06" db="EMBL/GenBank/DDBJ databases">
        <title>Caerostris extrusa draft genome.</title>
        <authorList>
            <person name="Kono N."/>
            <person name="Arakawa K."/>
        </authorList>
    </citation>
    <scope>NUCLEOTIDE SEQUENCE [LARGE SCALE GENOMIC DNA]</scope>
</reference>
<evidence type="ECO:0000313" key="2">
    <source>
        <dbReference type="EMBL" id="GIY93151.1"/>
    </source>
</evidence>
<name>A0AAV4XGS7_CAEEX</name>
<feature type="compositionally biased region" description="Basic and acidic residues" evidence="1">
    <location>
        <begin position="20"/>
        <end position="29"/>
    </location>
</feature>
<accession>A0AAV4XGS7</accession>
<dbReference type="AlphaFoldDB" id="A0AAV4XGS7"/>
<sequence length="85" mass="9697">MTRGLKKSIGGERVNSFTPKDAKEEKKERKEQCLRLPIALCEPIATTTKSSLTKIRRKTATGFDLPQARRKERRSPPKKPTKLAY</sequence>
<keyword evidence="3" id="KW-1185">Reference proteome</keyword>